<keyword evidence="1" id="KW-0472">Membrane</keyword>
<dbReference type="Proteomes" id="UP000183529">
    <property type="component" value="Unassembled WGS sequence"/>
</dbReference>
<evidence type="ECO:0000313" key="2">
    <source>
        <dbReference type="EMBL" id="SEK13458.1"/>
    </source>
</evidence>
<proteinExistence type="predicted"/>
<dbReference type="AlphaFoldDB" id="A0AAQ1GMR0"/>
<reference evidence="2 3" key="1">
    <citation type="submission" date="2016-10" db="EMBL/GenBank/DDBJ databases">
        <authorList>
            <person name="Varghese N."/>
            <person name="Submissions S."/>
        </authorList>
    </citation>
    <scope>NUCLEOTIDE SEQUENCE [LARGE SCALE GENOMIC DNA]</scope>
    <source>
        <strain evidence="2 3">LMG 22274</strain>
    </source>
</reference>
<sequence length="29" mass="3283">MDTNSAWYLLMFVFGMVCAWAVIVGLKES</sequence>
<organism evidence="2 3">
    <name type="scientific">Paraburkholderia tropica</name>
    <dbReference type="NCBI Taxonomy" id="92647"/>
    <lineage>
        <taxon>Bacteria</taxon>
        <taxon>Pseudomonadati</taxon>
        <taxon>Pseudomonadota</taxon>
        <taxon>Betaproteobacteria</taxon>
        <taxon>Burkholderiales</taxon>
        <taxon>Burkholderiaceae</taxon>
        <taxon>Paraburkholderia</taxon>
    </lineage>
</organism>
<gene>
    <name evidence="2" type="ORF">SAMN05216550_12432</name>
</gene>
<dbReference type="EMBL" id="FNZM01000024">
    <property type="protein sequence ID" value="SEK13458.1"/>
    <property type="molecule type" value="Genomic_DNA"/>
</dbReference>
<comment type="caution">
    <text evidence="2">The sequence shown here is derived from an EMBL/GenBank/DDBJ whole genome shotgun (WGS) entry which is preliminary data.</text>
</comment>
<feature type="transmembrane region" description="Helical" evidence="1">
    <location>
        <begin position="6"/>
        <end position="26"/>
    </location>
</feature>
<evidence type="ECO:0000313" key="3">
    <source>
        <dbReference type="Proteomes" id="UP000183529"/>
    </source>
</evidence>
<name>A0AAQ1GMR0_9BURK</name>
<keyword evidence="1" id="KW-0812">Transmembrane</keyword>
<accession>A0AAQ1GMR0</accession>
<evidence type="ECO:0000256" key="1">
    <source>
        <dbReference type="SAM" id="Phobius"/>
    </source>
</evidence>
<protein>
    <submittedName>
        <fullName evidence="2">Uncharacterized protein</fullName>
    </submittedName>
</protein>
<keyword evidence="1" id="KW-1133">Transmembrane helix</keyword>